<sequence length="32" mass="3527">MGVTLREDRIDVGGEGSEQLRKSRAPEKDPAE</sequence>
<dbReference type="AlphaFoldDB" id="A0A6J4R0E5"/>
<gene>
    <name evidence="2" type="ORF">AVDCRST_MAG25-559</name>
</gene>
<protein>
    <submittedName>
        <fullName evidence="2">Uncharacterized protein</fullName>
    </submittedName>
</protein>
<name>A0A6J4R0E5_9ACTN</name>
<proteinExistence type="predicted"/>
<evidence type="ECO:0000256" key="1">
    <source>
        <dbReference type="SAM" id="MobiDB-lite"/>
    </source>
</evidence>
<evidence type="ECO:0000313" key="2">
    <source>
        <dbReference type="EMBL" id="CAA9459030.1"/>
    </source>
</evidence>
<reference evidence="2" key="1">
    <citation type="submission" date="2020-02" db="EMBL/GenBank/DDBJ databases">
        <authorList>
            <person name="Meier V. D."/>
        </authorList>
    </citation>
    <scope>NUCLEOTIDE SEQUENCE</scope>
    <source>
        <strain evidence="2">AVDCRST_MAG25</strain>
    </source>
</reference>
<feature type="region of interest" description="Disordered" evidence="1">
    <location>
        <begin position="1"/>
        <end position="32"/>
    </location>
</feature>
<accession>A0A6J4R0E5</accession>
<organism evidence="2">
    <name type="scientific">uncultured Rubrobacteraceae bacterium</name>
    <dbReference type="NCBI Taxonomy" id="349277"/>
    <lineage>
        <taxon>Bacteria</taxon>
        <taxon>Bacillati</taxon>
        <taxon>Actinomycetota</taxon>
        <taxon>Rubrobacteria</taxon>
        <taxon>Rubrobacterales</taxon>
        <taxon>Rubrobacteraceae</taxon>
        <taxon>environmental samples</taxon>
    </lineage>
</organism>
<dbReference type="EMBL" id="CADCVI010000039">
    <property type="protein sequence ID" value="CAA9459030.1"/>
    <property type="molecule type" value="Genomic_DNA"/>
</dbReference>